<dbReference type="InterPro" id="IPR015424">
    <property type="entry name" value="PyrdxlP-dep_Trfase"/>
</dbReference>
<dbReference type="Gene3D" id="3.90.1150.180">
    <property type="match status" value="1"/>
</dbReference>
<protein>
    <recommendedName>
        <fullName evidence="8">L-seryl-tRNA(Sec) selenium transferase</fullName>
        <ecNumber evidence="8">2.9.1.1</ecNumber>
    </recommendedName>
    <alternativeName>
        <fullName evidence="8">Selenocysteine synthase</fullName>
        <shortName evidence="8">Sec synthase</shortName>
    </alternativeName>
    <alternativeName>
        <fullName evidence="8">Selenocysteinyl-tRNA(Sec) synthase</fullName>
    </alternativeName>
</protein>
<keyword evidence="3 8" id="KW-0808">Transferase</keyword>
<dbReference type="GO" id="GO:0001717">
    <property type="term" value="P:conversion of seryl-tRNAsec to selenocys-tRNAsec"/>
    <property type="evidence" value="ECO:0007669"/>
    <property type="project" value="UniProtKB-UniRule"/>
</dbReference>
<dbReference type="EMBL" id="FJ479768">
    <property type="protein sequence ID" value="ADJ19605.1"/>
    <property type="molecule type" value="Genomic_DNA"/>
</dbReference>
<dbReference type="NCBIfam" id="TIGR00474">
    <property type="entry name" value="selA"/>
    <property type="match status" value="1"/>
</dbReference>
<dbReference type="InterPro" id="IPR004534">
    <property type="entry name" value="SelA_trans"/>
</dbReference>
<dbReference type="PANTHER" id="PTHR32328">
    <property type="entry name" value="L-SERYL-TRNA(SEC) SELENIUM TRANSFERASE"/>
    <property type="match status" value="1"/>
</dbReference>
<comment type="subcellular location">
    <subcellularLocation>
        <location evidence="8">Cytoplasm</location>
    </subcellularLocation>
</comment>
<feature type="domain" description="L-seryl-tRNA selenium transferase N-terminal" evidence="10">
    <location>
        <begin position="12"/>
        <end position="51"/>
    </location>
</feature>
<comment type="similarity">
    <text evidence="7 8">Belongs to the SelA family.</text>
</comment>
<comment type="pathway">
    <text evidence="8">Aminoacyl-tRNA biosynthesis; selenocysteinyl-tRNA(Sec) biosynthesis; selenocysteinyl-tRNA(Sec) from L-seryl-tRNA(Sec) (bacterial route): step 1/1.</text>
</comment>
<feature type="modified residue" description="N6-(pyridoxal phosphate)lysine" evidence="8 9">
    <location>
        <position position="305"/>
    </location>
</feature>
<evidence type="ECO:0000256" key="7">
    <source>
        <dbReference type="ARBA" id="ARBA00044507"/>
    </source>
</evidence>
<keyword evidence="6 8" id="KW-0711">Selenium</keyword>
<evidence type="ECO:0000256" key="2">
    <source>
        <dbReference type="ARBA" id="ARBA00022490"/>
    </source>
</evidence>
<dbReference type="UniPathway" id="UPA00906">
    <property type="reaction ID" value="UER00896"/>
</dbReference>
<dbReference type="GO" id="GO:0005737">
    <property type="term" value="C:cytoplasm"/>
    <property type="evidence" value="ECO:0007669"/>
    <property type="project" value="UniProtKB-SubCell"/>
</dbReference>
<dbReference type="InterPro" id="IPR015421">
    <property type="entry name" value="PyrdxlP-dep_Trfase_major"/>
</dbReference>
<evidence type="ECO:0000256" key="1">
    <source>
        <dbReference type="ARBA" id="ARBA00001933"/>
    </source>
</evidence>
<dbReference type="Pfam" id="PF03841">
    <property type="entry name" value="SelA"/>
    <property type="match status" value="1"/>
</dbReference>
<comment type="catalytic activity">
    <reaction evidence="8">
        <text>L-seryl-tRNA(Sec) + selenophosphate + H(+) = L-selenocysteinyl-tRNA(Sec) + phosphate</text>
        <dbReference type="Rhea" id="RHEA:22728"/>
        <dbReference type="Rhea" id="RHEA-COMP:9742"/>
        <dbReference type="Rhea" id="RHEA-COMP:9743"/>
        <dbReference type="ChEBI" id="CHEBI:15378"/>
        <dbReference type="ChEBI" id="CHEBI:16144"/>
        <dbReference type="ChEBI" id="CHEBI:43474"/>
        <dbReference type="ChEBI" id="CHEBI:78533"/>
        <dbReference type="ChEBI" id="CHEBI:78573"/>
        <dbReference type="EC" id="2.9.1.1"/>
    </reaction>
</comment>
<dbReference type="HAMAP" id="MF_00423">
    <property type="entry name" value="SelA"/>
    <property type="match status" value="1"/>
</dbReference>
<dbReference type="Gene3D" id="3.40.640.10">
    <property type="entry name" value="Type I PLP-dependent aspartate aminotransferase-like (Major domain)"/>
    <property type="match status" value="1"/>
</dbReference>
<dbReference type="InterPro" id="IPR025862">
    <property type="entry name" value="SelA_trans_N_dom"/>
</dbReference>
<evidence type="ECO:0000256" key="3">
    <source>
        <dbReference type="ARBA" id="ARBA00022679"/>
    </source>
</evidence>
<organism evidence="11">
    <name type="scientific">Treponema primitia (strain ATCC BAA-887 / DSM 12427 / ZAS-2)</name>
    <dbReference type="NCBI Taxonomy" id="545694"/>
    <lineage>
        <taxon>Bacteria</taxon>
        <taxon>Pseudomonadati</taxon>
        <taxon>Spirochaetota</taxon>
        <taxon>Spirochaetia</taxon>
        <taxon>Spirochaetales</taxon>
        <taxon>Treponemataceae</taxon>
        <taxon>Treponema</taxon>
    </lineage>
</organism>
<dbReference type="SUPFAM" id="SSF53383">
    <property type="entry name" value="PLP-dependent transferases"/>
    <property type="match status" value="1"/>
</dbReference>
<evidence type="ECO:0000313" key="11">
    <source>
        <dbReference type="EMBL" id="ADJ19605.1"/>
    </source>
</evidence>
<comment type="cofactor">
    <cofactor evidence="1 8 9">
        <name>pyridoxal 5'-phosphate</name>
        <dbReference type="ChEBI" id="CHEBI:597326"/>
    </cofactor>
</comment>
<dbReference type="EC" id="2.9.1.1" evidence="8"/>
<keyword evidence="2 8" id="KW-0963">Cytoplasm</keyword>
<keyword evidence="5 8" id="KW-0648">Protein biosynthesis</keyword>
<dbReference type="Pfam" id="PF12390">
    <property type="entry name" value="Se-cys_synth_N"/>
    <property type="match status" value="1"/>
</dbReference>
<proteinExistence type="inferred from homology"/>
<evidence type="ECO:0000256" key="5">
    <source>
        <dbReference type="ARBA" id="ARBA00022917"/>
    </source>
</evidence>
<accession>D8L161</accession>
<evidence type="ECO:0000256" key="8">
    <source>
        <dbReference type="HAMAP-Rule" id="MF_00423"/>
    </source>
</evidence>
<name>D8L161_TREPZ</name>
<evidence type="ECO:0000256" key="6">
    <source>
        <dbReference type="ARBA" id="ARBA00023266"/>
    </source>
</evidence>
<keyword evidence="4 8" id="KW-0663">Pyridoxal phosphate</keyword>
<dbReference type="PANTHER" id="PTHR32328:SF0">
    <property type="entry name" value="L-SERYL-TRNA(SEC) SELENIUM TRANSFERASE"/>
    <property type="match status" value="1"/>
</dbReference>
<sequence>MSMTDSDTKTLLRSIPAMDELLNAPWAAEFSGSLGRENVKKIIEEALGEIRREINGGTTASMPMDELVASRAATLLRLKLSSTLKPVVNATGVIIHTNLGRAPLAPEALAAVNEISGTYSTLEYDPEKGGRGGRNVHVEWLLRRLTGAEAALVVNNNAAAVLLALSATAAGREVIVSSGELVEIGDSFRIPEILAFSGAKMIAVGCTNSTRIKDYGDAITENTAVLLKVHPSNYRIEGFVKTTAREELAELAAERGLVFMEDLGSGLLGSLGVGGPLGAALASRECSVRECLEAGSGVVTFSGDKLLGGPQIGVIAGSKKLIDRMKSHQLLRALRVDKMTLAAFEATLRLHLSGKQGRIPVIGMIETDKPVLLERARRLCRLLKQSATCNTDFSRQVPCAVKPGAGDFTIAVVETEDAIGGGSFPTDLLPGFGVAISSPSFSAEILAAGLRAATIPVIPAIREGRVILHLRTLLPGDEKLIAASFTSAIRGEAV</sequence>
<dbReference type="GO" id="GO:0001514">
    <property type="term" value="P:selenocysteine incorporation"/>
    <property type="evidence" value="ECO:0007669"/>
    <property type="project" value="UniProtKB-UniRule"/>
</dbReference>
<reference evidence="11" key="1">
    <citation type="journal article" date="2010" name="Environ. Microbiol.">
        <title>Selenium controls transcription of paralogous formate dehydrogenase genes in the termite gut acetogen, Treponema primitia.</title>
        <authorList>
            <person name="Matson E.G."/>
            <person name="Zhang X."/>
            <person name="Leadbetter J.R."/>
        </authorList>
    </citation>
    <scope>NUCLEOTIDE SEQUENCE</scope>
    <source>
        <strain evidence="11">ZAS-2</strain>
    </source>
</reference>
<dbReference type="InterPro" id="IPR018319">
    <property type="entry name" value="SelA-like"/>
</dbReference>
<dbReference type="GO" id="GO:0004125">
    <property type="term" value="F:L-seryl-tRNA(Sec) selenium transferase activity"/>
    <property type="evidence" value="ECO:0007669"/>
    <property type="project" value="UniProtKB-UniRule"/>
</dbReference>
<evidence type="ECO:0000256" key="4">
    <source>
        <dbReference type="ARBA" id="ARBA00022898"/>
    </source>
</evidence>
<gene>
    <name evidence="8" type="primary">selA</name>
</gene>
<evidence type="ECO:0000256" key="9">
    <source>
        <dbReference type="PIRSR" id="PIRSR618319-50"/>
    </source>
</evidence>
<evidence type="ECO:0000259" key="10">
    <source>
        <dbReference type="Pfam" id="PF12390"/>
    </source>
</evidence>
<comment type="function">
    <text evidence="8">Converts seryl-tRNA(Sec) to selenocysteinyl-tRNA(Sec) required for selenoprotein biosynthesis.</text>
</comment>
<dbReference type="AlphaFoldDB" id="D8L161"/>